<sequence>MHHVETVLSKNSADVCVWFEEKVNKTASKNNCKDLDKNSEKDQLDYTFDYKRTEDDDSFTTFT</sequence>
<reference evidence="3" key="1">
    <citation type="submission" date="2017-02" db="UniProtKB">
        <authorList>
            <consortium name="WormBaseParasite"/>
        </authorList>
    </citation>
    <scope>IDENTIFICATION</scope>
</reference>
<evidence type="ECO:0000313" key="2">
    <source>
        <dbReference type="Proteomes" id="UP000278807"/>
    </source>
</evidence>
<keyword evidence="2" id="KW-1185">Reference proteome</keyword>
<protein>
    <submittedName>
        <fullName evidence="3">Homeobox domain-containing protein</fullName>
    </submittedName>
</protein>
<dbReference type="EMBL" id="UZAE01015969">
    <property type="protein sequence ID" value="VDO16863.1"/>
    <property type="molecule type" value="Genomic_DNA"/>
</dbReference>
<organism evidence="3">
    <name type="scientific">Rodentolepis nana</name>
    <name type="common">Dwarf tapeworm</name>
    <name type="synonym">Hymenolepis nana</name>
    <dbReference type="NCBI Taxonomy" id="102285"/>
    <lineage>
        <taxon>Eukaryota</taxon>
        <taxon>Metazoa</taxon>
        <taxon>Spiralia</taxon>
        <taxon>Lophotrochozoa</taxon>
        <taxon>Platyhelminthes</taxon>
        <taxon>Cestoda</taxon>
        <taxon>Eucestoda</taxon>
        <taxon>Cyclophyllidea</taxon>
        <taxon>Hymenolepididae</taxon>
        <taxon>Rodentolepis</taxon>
    </lineage>
</organism>
<name>A0A0R3U0V2_RODNA</name>
<reference evidence="1 2" key="2">
    <citation type="submission" date="2018-11" db="EMBL/GenBank/DDBJ databases">
        <authorList>
            <consortium name="Pathogen Informatics"/>
        </authorList>
    </citation>
    <scope>NUCLEOTIDE SEQUENCE [LARGE SCALE GENOMIC DNA]</scope>
</reference>
<dbReference type="Proteomes" id="UP000278807">
    <property type="component" value="Unassembled WGS sequence"/>
</dbReference>
<dbReference type="AlphaFoldDB" id="A0A0R3U0V2"/>
<accession>A0A0R3U0V2</accession>
<evidence type="ECO:0000313" key="1">
    <source>
        <dbReference type="EMBL" id="VDO16863.1"/>
    </source>
</evidence>
<dbReference type="WBParaSite" id="HNAJ_0001375101-mRNA-1">
    <property type="protein sequence ID" value="HNAJ_0001375101-mRNA-1"/>
    <property type="gene ID" value="HNAJ_0001375101"/>
</dbReference>
<gene>
    <name evidence="1" type="ORF">HNAJ_LOCUS13725</name>
</gene>
<proteinExistence type="predicted"/>
<evidence type="ECO:0000313" key="3">
    <source>
        <dbReference type="WBParaSite" id="HNAJ_0001375101-mRNA-1"/>
    </source>
</evidence>